<dbReference type="AlphaFoldDB" id="A0A0F8WPS4"/>
<name>A0A0F8WPS4_9ZZZZ</name>
<organism evidence="1">
    <name type="scientific">marine sediment metagenome</name>
    <dbReference type="NCBI Taxonomy" id="412755"/>
    <lineage>
        <taxon>unclassified sequences</taxon>
        <taxon>metagenomes</taxon>
        <taxon>ecological metagenomes</taxon>
    </lineage>
</organism>
<comment type="caution">
    <text evidence="1">The sequence shown here is derived from an EMBL/GenBank/DDBJ whole genome shotgun (WGS) entry which is preliminary data.</text>
</comment>
<proteinExistence type="predicted"/>
<protein>
    <submittedName>
        <fullName evidence="1">Uncharacterized protein</fullName>
    </submittedName>
</protein>
<reference evidence="1" key="1">
    <citation type="journal article" date="2015" name="Nature">
        <title>Complex archaea that bridge the gap between prokaryotes and eukaryotes.</title>
        <authorList>
            <person name="Spang A."/>
            <person name="Saw J.H."/>
            <person name="Jorgensen S.L."/>
            <person name="Zaremba-Niedzwiedzka K."/>
            <person name="Martijn J."/>
            <person name="Lind A.E."/>
            <person name="van Eijk R."/>
            <person name="Schleper C."/>
            <person name="Guy L."/>
            <person name="Ettema T.J."/>
        </authorList>
    </citation>
    <scope>NUCLEOTIDE SEQUENCE</scope>
</reference>
<sequence length="42" mass="4827">SNLFGNPVYLLARRTTGLNEDEHFIEHGGTLRAEQIYLPRVE</sequence>
<dbReference type="EMBL" id="LAZR01063752">
    <property type="protein sequence ID" value="KKK58882.1"/>
    <property type="molecule type" value="Genomic_DNA"/>
</dbReference>
<feature type="non-terminal residue" evidence="1">
    <location>
        <position position="1"/>
    </location>
</feature>
<evidence type="ECO:0000313" key="1">
    <source>
        <dbReference type="EMBL" id="KKK58882.1"/>
    </source>
</evidence>
<gene>
    <name evidence="1" type="ORF">LCGC14_3039970</name>
</gene>
<accession>A0A0F8WPS4</accession>